<dbReference type="Proteomes" id="UP000703661">
    <property type="component" value="Unassembled WGS sequence"/>
</dbReference>
<reference evidence="2" key="1">
    <citation type="journal article" date="2020" name="Fungal Divers.">
        <title>Resolving the Mortierellaceae phylogeny through synthesis of multi-gene phylogenetics and phylogenomics.</title>
        <authorList>
            <person name="Vandepol N."/>
            <person name="Liber J."/>
            <person name="Desiro A."/>
            <person name="Na H."/>
            <person name="Kennedy M."/>
            <person name="Barry K."/>
            <person name="Grigoriev I.V."/>
            <person name="Miller A.N."/>
            <person name="O'Donnell K."/>
            <person name="Stajich J.E."/>
            <person name="Bonito G."/>
        </authorList>
    </citation>
    <scope>NUCLEOTIDE SEQUENCE</scope>
    <source>
        <strain evidence="2">NRRL 2769</strain>
    </source>
</reference>
<feature type="compositionally biased region" description="Low complexity" evidence="1">
    <location>
        <begin position="368"/>
        <end position="377"/>
    </location>
</feature>
<comment type="caution">
    <text evidence="2">The sequence shown here is derived from an EMBL/GenBank/DDBJ whole genome shotgun (WGS) entry which is preliminary data.</text>
</comment>
<sequence length="434" mass="48239">MNELRDHLRLLREGTVDPADYNSKGYALRGSIRTDGFRLQLISFKLRVLQRCRFNRPGNYPSPPRLISTVAGTDYFLTEIRNIAKTPADVSRLWPNCKPDEIKILCLDLGQAFVAGASAMLPNSSVSQSITLSSSVPAISSSIPTELAFLDTPLMSSNINQVFHNIAVSQKAVAQPILKHRRWMEAVKGNVPDYAEHSIADIESRMPPLRGKDASVIEYFQELEQAQDHLDAFYNGNNLLYKRHLWDAKRAKKEEFRTVANRLLNAIGGSVGRQRAQEDNVVIGIGLGQFKSSSGLTSLHETFLAYFVNLSFIHRDIMAAHNMCNIVRSYLVENIRPDYLQPVDDKGNMPWKKDGDGIGIAPTHESRSSSSSSSSSSFPSRKTRMTKKPPGQDFSPAASRMSKRPVSVGHSKSIKKAKSDPDNSARNPVTLLLD</sequence>
<evidence type="ECO:0000256" key="1">
    <source>
        <dbReference type="SAM" id="MobiDB-lite"/>
    </source>
</evidence>
<accession>A0A9P6MSG2</accession>
<gene>
    <name evidence="2" type="ORF">BGZ80_000400</name>
</gene>
<evidence type="ECO:0000313" key="2">
    <source>
        <dbReference type="EMBL" id="KAG0011825.1"/>
    </source>
</evidence>
<organism evidence="2 3">
    <name type="scientific">Entomortierella chlamydospora</name>
    <dbReference type="NCBI Taxonomy" id="101097"/>
    <lineage>
        <taxon>Eukaryota</taxon>
        <taxon>Fungi</taxon>
        <taxon>Fungi incertae sedis</taxon>
        <taxon>Mucoromycota</taxon>
        <taxon>Mortierellomycotina</taxon>
        <taxon>Mortierellomycetes</taxon>
        <taxon>Mortierellales</taxon>
        <taxon>Mortierellaceae</taxon>
        <taxon>Entomortierella</taxon>
    </lineage>
</organism>
<evidence type="ECO:0000313" key="3">
    <source>
        <dbReference type="Proteomes" id="UP000703661"/>
    </source>
</evidence>
<dbReference type="EMBL" id="JAAAID010001081">
    <property type="protein sequence ID" value="KAG0011825.1"/>
    <property type="molecule type" value="Genomic_DNA"/>
</dbReference>
<protein>
    <submittedName>
        <fullName evidence="2">Uncharacterized protein</fullName>
    </submittedName>
</protein>
<name>A0A9P6MSG2_9FUNG</name>
<keyword evidence="3" id="KW-1185">Reference proteome</keyword>
<feature type="region of interest" description="Disordered" evidence="1">
    <location>
        <begin position="342"/>
        <end position="434"/>
    </location>
</feature>
<proteinExistence type="predicted"/>
<feature type="compositionally biased region" description="Basic and acidic residues" evidence="1">
    <location>
        <begin position="343"/>
        <end position="356"/>
    </location>
</feature>
<dbReference type="AlphaFoldDB" id="A0A9P6MSG2"/>